<dbReference type="EMBL" id="KN832004">
    <property type="protein sequence ID" value="KIN99532.1"/>
    <property type="molecule type" value="Genomic_DNA"/>
</dbReference>
<dbReference type="InParanoid" id="A0A0C3IRI1"/>
<gene>
    <name evidence="2" type="ORF">M404DRAFT_30401</name>
</gene>
<evidence type="ECO:0000313" key="3">
    <source>
        <dbReference type="Proteomes" id="UP000054217"/>
    </source>
</evidence>
<feature type="compositionally biased region" description="Basic and acidic residues" evidence="1">
    <location>
        <begin position="32"/>
        <end position="68"/>
    </location>
</feature>
<reference evidence="2 3" key="1">
    <citation type="submission" date="2014-04" db="EMBL/GenBank/DDBJ databases">
        <authorList>
            <consortium name="DOE Joint Genome Institute"/>
            <person name="Kuo A."/>
            <person name="Kohler A."/>
            <person name="Costa M.D."/>
            <person name="Nagy L.G."/>
            <person name="Floudas D."/>
            <person name="Copeland A."/>
            <person name="Barry K.W."/>
            <person name="Cichocki N."/>
            <person name="Veneault-Fourrey C."/>
            <person name="LaButti K."/>
            <person name="Lindquist E.A."/>
            <person name="Lipzen A."/>
            <person name="Lundell T."/>
            <person name="Morin E."/>
            <person name="Murat C."/>
            <person name="Sun H."/>
            <person name="Tunlid A."/>
            <person name="Henrissat B."/>
            <person name="Grigoriev I.V."/>
            <person name="Hibbett D.S."/>
            <person name="Martin F."/>
            <person name="Nordberg H.P."/>
            <person name="Cantor M.N."/>
            <person name="Hua S.X."/>
        </authorList>
    </citation>
    <scope>NUCLEOTIDE SEQUENCE [LARGE SCALE GENOMIC DNA]</scope>
    <source>
        <strain evidence="2 3">Marx 270</strain>
    </source>
</reference>
<name>A0A0C3IRI1_PISTI</name>
<proteinExistence type="predicted"/>
<organism evidence="2 3">
    <name type="scientific">Pisolithus tinctorius Marx 270</name>
    <dbReference type="NCBI Taxonomy" id="870435"/>
    <lineage>
        <taxon>Eukaryota</taxon>
        <taxon>Fungi</taxon>
        <taxon>Dikarya</taxon>
        <taxon>Basidiomycota</taxon>
        <taxon>Agaricomycotina</taxon>
        <taxon>Agaricomycetes</taxon>
        <taxon>Agaricomycetidae</taxon>
        <taxon>Boletales</taxon>
        <taxon>Sclerodermatineae</taxon>
        <taxon>Pisolithaceae</taxon>
        <taxon>Pisolithus</taxon>
    </lineage>
</organism>
<dbReference type="HOGENOM" id="CLU_1454982_0_0_1"/>
<keyword evidence="3" id="KW-1185">Reference proteome</keyword>
<protein>
    <submittedName>
        <fullName evidence="2">Uncharacterized protein</fullName>
    </submittedName>
</protein>
<dbReference type="AlphaFoldDB" id="A0A0C3IRI1"/>
<accession>A0A0C3IRI1</accession>
<feature type="region of interest" description="Disordered" evidence="1">
    <location>
        <begin position="32"/>
        <end position="96"/>
    </location>
</feature>
<evidence type="ECO:0000256" key="1">
    <source>
        <dbReference type="SAM" id="MobiDB-lite"/>
    </source>
</evidence>
<dbReference type="Proteomes" id="UP000054217">
    <property type="component" value="Unassembled WGS sequence"/>
</dbReference>
<sequence length="186" mass="20820">MFLQMEDSLTYKGPLWNQLTQNKLLLIFSQLKQDDDKDLNPKGKAEAKAKAGDNEGDKDGGQEERQVGDDGDDNEGSGGDMSEACNGSEPEKADGNIMREQWMERRAHAKEQAAAHHQHLAKEAKTTIKYLNAVEKPPKITPKEFGIPTNCLSKLPSHAPKNIFHGQEFVVHHTYEWVNQLPSSKK</sequence>
<reference evidence="3" key="2">
    <citation type="submission" date="2015-01" db="EMBL/GenBank/DDBJ databases">
        <title>Evolutionary Origins and Diversification of the Mycorrhizal Mutualists.</title>
        <authorList>
            <consortium name="DOE Joint Genome Institute"/>
            <consortium name="Mycorrhizal Genomics Consortium"/>
            <person name="Kohler A."/>
            <person name="Kuo A."/>
            <person name="Nagy L.G."/>
            <person name="Floudas D."/>
            <person name="Copeland A."/>
            <person name="Barry K.W."/>
            <person name="Cichocki N."/>
            <person name="Veneault-Fourrey C."/>
            <person name="LaButti K."/>
            <person name="Lindquist E.A."/>
            <person name="Lipzen A."/>
            <person name="Lundell T."/>
            <person name="Morin E."/>
            <person name="Murat C."/>
            <person name="Riley R."/>
            <person name="Ohm R."/>
            <person name="Sun H."/>
            <person name="Tunlid A."/>
            <person name="Henrissat B."/>
            <person name="Grigoriev I.V."/>
            <person name="Hibbett D.S."/>
            <person name="Martin F."/>
        </authorList>
    </citation>
    <scope>NUCLEOTIDE SEQUENCE [LARGE SCALE GENOMIC DNA]</scope>
    <source>
        <strain evidence="3">Marx 270</strain>
    </source>
</reference>
<evidence type="ECO:0000313" key="2">
    <source>
        <dbReference type="EMBL" id="KIN99532.1"/>
    </source>
</evidence>